<dbReference type="eggNOG" id="ENOG502RBKS">
    <property type="taxonomic scope" value="Eukaryota"/>
</dbReference>
<dbReference type="AlphaFoldDB" id="A8P6L1"/>
<protein>
    <recommendedName>
        <fullName evidence="1">F-box domain-containing protein</fullName>
    </recommendedName>
</protein>
<dbReference type="RefSeq" id="XP_001839175.1">
    <property type="nucleotide sequence ID" value="XM_001839123.1"/>
</dbReference>
<dbReference type="VEuPathDB" id="FungiDB:CC1G_07890"/>
<dbReference type="GeneID" id="6015782"/>
<dbReference type="InParanoid" id="A8P6L1"/>
<dbReference type="Proteomes" id="UP000001861">
    <property type="component" value="Unassembled WGS sequence"/>
</dbReference>
<sequence length="609" mass="68167">MTVPAPMVPESMALAGLSATDDPNARRALIDSRIAALEDEIHRLKSSRNELSEISRLPPEVLTRIFVIYEEMCNPDSVDHTTWRPVILKPYQWTDVTHVSRYWREAALGCPELWSNIRTSNCNWAMALLERSKQAPISLDAMQARSPKLDALLTDVLAQPQRLKSLRLSGHSSIEKRLGEMTSPAPLLQSLTMRRDYVSYSSSEILPTTFLGGEAPTLQSLELNGYFLPWDSTLLRGLTSLKLNFTPSRNLPRPSPEAFFGALEAMESLRTLHLDTLLPASPLENHRTITLRHMEEFRLNGPMADCANIMTHVVLPPSAILHFVVSKKPDESVQSMTDLSTSIAASWLSGPLSNSSITTPNVINTVELDFGYNTFSFRGYPRDAERRLSGSCRGTRNQASLTLQAARESISHLLAGLPLNNVRTVALTGGIDDSALVFLGRLPCLHTLSVDHDTSEGFFRYIAADPALRPMVIKKAKATTGTRKPKPQPTQLSYFSALKKLILSGADFRYTFTVDAFLDFLMMRYELGGEIETLELMGSVGLHPGHVKQLREVVVDVEWDGKTINYYSDEEEDEEDECEYCGRDGCEYCDDDFYDYEPTIEDLLSDGYW</sequence>
<dbReference type="Pfam" id="PF12937">
    <property type="entry name" value="F-box-like"/>
    <property type="match status" value="1"/>
</dbReference>
<keyword evidence="3" id="KW-1185">Reference proteome</keyword>
<gene>
    <name evidence="2" type="ORF">CC1G_07890</name>
</gene>
<proteinExistence type="predicted"/>
<dbReference type="EMBL" id="AACS02000005">
    <property type="protein sequence ID" value="EAU82608.1"/>
    <property type="molecule type" value="Genomic_DNA"/>
</dbReference>
<reference evidence="2 3" key="1">
    <citation type="journal article" date="2010" name="Proc. Natl. Acad. Sci. U.S.A.">
        <title>Insights into evolution of multicellular fungi from the assembled chromosomes of the mushroom Coprinopsis cinerea (Coprinus cinereus).</title>
        <authorList>
            <person name="Stajich J.E."/>
            <person name="Wilke S.K."/>
            <person name="Ahren D."/>
            <person name="Au C.H."/>
            <person name="Birren B.W."/>
            <person name="Borodovsky M."/>
            <person name="Burns C."/>
            <person name="Canback B."/>
            <person name="Casselton L.A."/>
            <person name="Cheng C.K."/>
            <person name="Deng J."/>
            <person name="Dietrich F.S."/>
            <person name="Fargo D.C."/>
            <person name="Farman M.L."/>
            <person name="Gathman A.C."/>
            <person name="Goldberg J."/>
            <person name="Guigo R."/>
            <person name="Hoegger P.J."/>
            <person name="Hooker J.B."/>
            <person name="Huggins A."/>
            <person name="James T.Y."/>
            <person name="Kamada T."/>
            <person name="Kilaru S."/>
            <person name="Kodira C."/>
            <person name="Kues U."/>
            <person name="Kupfer D."/>
            <person name="Kwan H.S."/>
            <person name="Lomsadze A."/>
            <person name="Li W."/>
            <person name="Lilly W.W."/>
            <person name="Ma L.J."/>
            <person name="Mackey A.J."/>
            <person name="Manning G."/>
            <person name="Martin F."/>
            <person name="Muraguchi H."/>
            <person name="Natvig D.O."/>
            <person name="Palmerini H."/>
            <person name="Ramesh M.A."/>
            <person name="Rehmeyer C.J."/>
            <person name="Roe B.A."/>
            <person name="Shenoy N."/>
            <person name="Stanke M."/>
            <person name="Ter-Hovhannisyan V."/>
            <person name="Tunlid A."/>
            <person name="Velagapudi R."/>
            <person name="Vision T.J."/>
            <person name="Zeng Q."/>
            <person name="Zolan M.E."/>
            <person name="Pukkila P.J."/>
        </authorList>
    </citation>
    <scope>NUCLEOTIDE SEQUENCE [LARGE SCALE GENOMIC DNA]</scope>
    <source>
        <strain evidence="3">Okayama-7 / 130 / ATCC MYA-4618 / FGSC 9003</strain>
    </source>
</reference>
<dbReference type="InterPro" id="IPR001810">
    <property type="entry name" value="F-box_dom"/>
</dbReference>
<dbReference type="SUPFAM" id="SSF52047">
    <property type="entry name" value="RNI-like"/>
    <property type="match status" value="1"/>
</dbReference>
<feature type="domain" description="F-box" evidence="1">
    <location>
        <begin position="54"/>
        <end position="118"/>
    </location>
</feature>
<evidence type="ECO:0000313" key="3">
    <source>
        <dbReference type="Proteomes" id="UP000001861"/>
    </source>
</evidence>
<evidence type="ECO:0000259" key="1">
    <source>
        <dbReference type="Pfam" id="PF12937"/>
    </source>
</evidence>
<comment type="caution">
    <text evidence="2">The sequence shown here is derived from an EMBL/GenBank/DDBJ whole genome shotgun (WGS) entry which is preliminary data.</text>
</comment>
<organism evidence="2 3">
    <name type="scientific">Coprinopsis cinerea (strain Okayama-7 / 130 / ATCC MYA-4618 / FGSC 9003)</name>
    <name type="common">Inky cap fungus</name>
    <name type="synonym">Hormographiella aspergillata</name>
    <dbReference type="NCBI Taxonomy" id="240176"/>
    <lineage>
        <taxon>Eukaryota</taxon>
        <taxon>Fungi</taxon>
        <taxon>Dikarya</taxon>
        <taxon>Basidiomycota</taxon>
        <taxon>Agaricomycotina</taxon>
        <taxon>Agaricomycetes</taxon>
        <taxon>Agaricomycetidae</taxon>
        <taxon>Agaricales</taxon>
        <taxon>Agaricineae</taxon>
        <taxon>Psathyrellaceae</taxon>
        <taxon>Coprinopsis</taxon>
    </lineage>
</organism>
<dbReference type="OrthoDB" id="3156934at2759"/>
<evidence type="ECO:0000313" key="2">
    <source>
        <dbReference type="EMBL" id="EAU82608.1"/>
    </source>
</evidence>
<name>A8P6L1_COPC7</name>
<dbReference type="Gene3D" id="3.80.10.10">
    <property type="entry name" value="Ribonuclease Inhibitor"/>
    <property type="match status" value="1"/>
</dbReference>
<dbReference type="OMA" id="ASIQACH"/>
<accession>A8P6L1</accession>
<dbReference type="KEGG" id="cci:CC1G_07890"/>
<dbReference type="InterPro" id="IPR032675">
    <property type="entry name" value="LRR_dom_sf"/>
</dbReference>